<protein>
    <submittedName>
        <fullName evidence="2">Transposase</fullName>
    </submittedName>
</protein>
<dbReference type="OrthoDB" id="5814184at2759"/>
<sequence length="138" mass="15862">MKTVWTCFQRYSTRFGKDNARSFPYAREQEGNRSSDLRDRTKIKDAIDHVKKSKIKWAKHVMQYSDGRWSTAVTDRTLQDVKRTQGRSLIHTSSSEQEECFAPCPSSEYDLLDWIWLTTGTNGDVAGARSSKSMINGM</sequence>
<keyword evidence="1" id="KW-1185">Reference proteome</keyword>
<organism evidence="1 2">
    <name type="scientific">Haemonchus contortus</name>
    <name type="common">Barber pole worm</name>
    <dbReference type="NCBI Taxonomy" id="6289"/>
    <lineage>
        <taxon>Eukaryota</taxon>
        <taxon>Metazoa</taxon>
        <taxon>Ecdysozoa</taxon>
        <taxon>Nematoda</taxon>
        <taxon>Chromadorea</taxon>
        <taxon>Rhabditida</taxon>
        <taxon>Rhabditina</taxon>
        <taxon>Rhabditomorpha</taxon>
        <taxon>Strongyloidea</taxon>
        <taxon>Trichostrongylidae</taxon>
        <taxon>Haemonchus</taxon>
    </lineage>
</organism>
<proteinExistence type="predicted"/>
<accession>A0A7I4YCG5</accession>
<dbReference type="Proteomes" id="UP000025227">
    <property type="component" value="Unplaced"/>
</dbReference>
<name>A0A7I4YCG5_HAECO</name>
<dbReference type="WBParaSite" id="HCON_00084240-00001">
    <property type="protein sequence ID" value="HCON_00084240-00001"/>
    <property type="gene ID" value="HCON_00084240"/>
</dbReference>
<evidence type="ECO:0000313" key="2">
    <source>
        <dbReference type="WBParaSite" id="HCON_00084240-00001"/>
    </source>
</evidence>
<reference evidence="2" key="1">
    <citation type="submission" date="2020-12" db="UniProtKB">
        <authorList>
            <consortium name="WormBaseParasite"/>
        </authorList>
    </citation>
    <scope>IDENTIFICATION</scope>
    <source>
        <strain evidence="2">MHco3</strain>
    </source>
</reference>
<evidence type="ECO:0000313" key="1">
    <source>
        <dbReference type="Proteomes" id="UP000025227"/>
    </source>
</evidence>
<dbReference type="AlphaFoldDB" id="A0A7I4YCG5"/>